<reference evidence="1" key="1">
    <citation type="submission" date="2022-12" db="EMBL/GenBank/DDBJ databases">
        <authorList>
            <person name="Petersen C."/>
        </authorList>
    </citation>
    <scope>NUCLEOTIDE SEQUENCE</scope>
    <source>
        <strain evidence="1">IBT 29677</strain>
    </source>
</reference>
<evidence type="ECO:0000313" key="2">
    <source>
        <dbReference type="Proteomes" id="UP001147747"/>
    </source>
</evidence>
<protein>
    <submittedName>
        <fullName evidence="1">Uncharacterized protein</fullName>
    </submittedName>
</protein>
<accession>A0A9W9W8J1</accession>
<keyword evidence="2" id="KW-1185">Reference proteome</keyword>
<comment type="caution">
    <text evidence="1">The sequence shown here is derived from an EMBL/GenBank/DDBJ whole genome shotgun (WGS) entry which is preliminary data.</text>
</comment>
<name>A0A9W9W8J1_9EURO</name>
<proteinExistence type="predicted"/>
<dbReference type="AlphaFoldDB" id="A0A9W9W8J1"/>
<dbReference type="OrthoDB" id="10445411at2759"/>
<organism evidence="1 2">
    <name type="scientific">Penicillium cosmopolitanum</name>
    <dbReference type="NCBI Taxonomy" id="1131564"/>
    <lineage>
        <taxon>Eukaryota</taxon>
        <taxon>Fungi</taxon>
        <taxon>Dikarya</taxon>
        <taxon>Ascomycota</taxon>
        <taxon>Pezizomycotina</taxon>
        <taxon>Eurotiomycetes</taxon>
        <taxon>Eurotiomycetidae</taxon>
        <taxon>Eurotiales</taxon>
        <taxon>Aspergillaceae</taxon>
        <taxon>Penicillium</taxon>
    </lineage>
</organism>
<dbReference type="EMBL" id="JAPZBU010000004">
    <property type="protein sequence ID" value="KAJ5408274.1"/>
    <property type="molecule type" value="Genomic_DNA"/>
</dbReference>
<reference evidence="1" key="2">
    <citation type="journal article" date="2023" name="IMA Fungus">
        <title>Comparative genomic study of the Penicillium genus elucidates a diverse pangenome and 15 lateral gene transfer events.</title>
        <authorList>
            <person name="Petersen C."/>
            <person name="Sorensen T."/>
            <person name="Nielsen M.R."/>
            <person name="Sondergaard T.E."/>
            <person name="Sorensen J.L."/>
            <person name="Fitzpatrick D.A."/>
            <person name="Frisvad J.C."/>
            <person name="Nielsen K.L."/>
        </authorList>
    </citation>
    <scope>NUCLEOTIDE SEQUENCE</scope>
    <source>
        <strain evidence="1">IBT 29677</strain>
    </source>
</reference>
<dbReference type="GeneID" id="81365774"/>
<sequence length="136" mass="16067">MADEARVNNFKKEFHNAAAKAVTAKQEAKKRYDEAKEYGMTNDPFDAWVIQNDPAFINVYHMYTDKHYMLTEAFTFYDEGKAGEWNKKFKDLRSKWHLGYFGNGKEKGSDFIVITDEDVDRYEEILEEQWKLKNGD</sequence>
<dbReference type="Proteomes" id="UP001147747">
    <property type="component" value="Unassembled WGS sequence"/>
</dbReference>
<evidence type="ECO:0000313" key="1">
    <source>
        <dbReference type="EMBL" id="KAJ5408274.1"/>
    </source>
</evidence>
<gene>
    <name evidence="1" type="ORF">N7509_002157</name>
</gene>
<dbReference type="RefSeq" id="XP_056492589.1">
    <property type="nucleotide sequence ID" value="XM_056626794.1"/>
</dbReference>